<accession>G7YW33</accession>
<organism evidence="1 2">
    <name type="scientific">Clonorchis sinensis</name>
    <name type="common">Chinese liver fluke</name>
    <dbReference type="NCBI Taxonomy" id="79923"/>
    <lineage>
        <taxon>Eukaryota</taxon>
        <taxon>Metazoa</taxon>
        <taxon>Spiralia</taxon>
        <taxon>Lophotrochozoa</taxon>
        <taxon>Platyhelminthes</taxon>
        <taxon>Trematoda</taxon>
        <taxon>Digenea</taxon>
        <taxon>Opisthorchiida</taxon>
        <taxon>Opisthorchiata</taxon>
        <taxon>Opisthorchiidae</taxon>
        <taxon>Clonorchis</taxon>
    </lineage>
</organism>
<evidence type="ECO:0000313" key="2">
    <source>
        <dbReference type="Proteomes" id="UP000008909"/>
    </source>
</evidence>
<proteinExistence type="predicted"/>
<evidence type="ECO:0000313" key="1">
    <source>
        <dbReference type="EMBL" id="GAA57163.1"/>
    </source>
</evidence>
<reference key="2">
    <citation type="submission" date="2011-10" db="EMBL/GenBank/DDBJ databases">
        <title>The genome and transcriptome sequence of Clonorchis sinensis provide insights into the carcinogenic liver fluke.</title>
        <authorList>
            <person name="Wang X."/>
            <person name="Huang Y."/>
            <person name="Chen W."/>
            <person name="Liu H."/>
            <person name="Guo L."/>
            <person name="Chen Y."/>
            <person name="Luo F."/>
            <person name="Zhou W."/>
            <person name="Sun J."/>
            <person name="Mao Q."/>
            <person name="Liang P."/>
            <person name="Zhou C."/>
            <person name="Tian Y."/>
            <person name="Men J."/>
            <person name="Lv X."/>
            <person name="Huang L."/>
            <person name="Zhou J."/>
            <person name="Hu Y."/>
            <person name="Li R."/>
            <person name="Zhang F."/>
            <person name="Lei H."/>
            <person name="Li X."/>
            <person name="Hu X."/>
            <person name="Liang C."/>
            <person name="Xu J."/>
            <person name="Wu Z."/>
            <person name="Yu X."/>
        </authorList>
    </citation>
    <scope>NUCLEOTIDE SEQUENCE</scope>
    <source>
        <strain>Henan</strain>
    </source>
</reference>
<dbReference type="AlphaFoldDB" id="G7YW33"/>
<protein>
    <submittedName>
        <fullName evidence="1">Uncharacterized protein</fullName>
    </submittedName>
</protein>
<reference evidence="1" key="1">
    <citation type="journal article" date="2011" name="Genome Biol.">
        <title>The draft genome of the carcinogenic human liver fluke Clonorchis sinensis.</title>
        <authorList>
            <person name="Wang X."/>
            <person name="Chen W."/>
            <person name="Huang Y."/>
            <person name="Sun J."/>
            <person name="Men J."/>
            <person name="Liu H."/>
            <person name="Luo F."/>
            <person name="Guo L."/>
            <person name="Lv X."/>
            <person name="Deng C."/>
            <person name="Zhou C."/>
            <person name="Fan Y."/>
            <person name="Li X."/>
            <person name="Huang L."/>
            <person name="Hu Y."/>
            <person name="Liang C."/>
            <person name="Hu X."/>
            <person name="Xu J."/>
            <person name="Yu X."/>
        </authorList>
    </citation>
    <scope>NUCLEOTIDE SEQUENCE [LARGE SCALE GENOMIC DNA]</scope>
    <source>
        <strain evidence="1">Henan</strain>
    </source>
</reference>
<sequence length="218" mass="25112">MATIREATKREYVLQEVMTFIRFGWPRKNLNPKVCQYANRQEALSTVDGRLMFAERVIVPEVLRQRVVRQCFRVNRSKPPAEYNFRDRVKMVYRNACKNVSKPAFNTSVVLLGSVEIPKSLSGKAFFEKIRPHLEEEIRHKSFDKEALSILLPTDLASLRAGLHDFQKVAENSPATLGVVYYINKMYRDTSDIVPNGTEDGLVQHIQLLQNIINERSS</sequence>
<dbReference type="Proteomes" id="UP000008909">
    <property type="component" value="Unassembled WGS sequence"/>
</dbReference>
<keyword evidence="2" id="KW-1185">Reference proteome</keyword>
<dbReference type="EMBL" id="DF144571">
    <property type="protein sequence ID" value="GAA57163.1"/>
    <property type="molecule type" value="Genomic_DNA"/>
</dbReference>
<gene>
    <name evidence="1" type="ORF">CLF_112264</name>
</gene>
<name>G7YW33_CLOSI</name>